<dbReference type="SUPFAM" id="SSF51569">
    <property type="entry name" value="Aldolase"/>
    <property type="match status" value="1"/>
</dbReference>
<comment type="caution">
    <text evidence="6">The sequence shown here is derived from an EMBL/GenBank/DDBJ whole genome shotgun (WGS) entry which is preliminary data.</text>
</comment>
<reference evidence="6 7" key="1">
    <citation type="submission" date="2018-10" db="EMBL/GenBank/DDBJ databases">
        <title>Isolation from soil.</title>
        <authorList>
            <person name="Hu J."/>
        </authorList>
    </citation>
    <scope>NUCLEOTIDE SEQUENCE [LARGE SCALE GENOMIC DNA]</scope>
    <source>
        <strain evidence="6 7">NEAU-Ht49</strain>
    </source>
</reference>
<evidence type="ECO:0000256" key="1">
    <source>
        <dbReference type="ARBA" id="ARBA00004761"/>
    </source>
</evidence>
<accession>A0A3M2M072</accession>
<evidence type="ECO:0000256" key="5">
    <source>
        <dbReference type="ARBA" id="ARBA00023277"/>
    </source>
</evidence>
<evidence type="ECO:0000256" key="2">
    <source>
        <dbReference type="ARBA" id="ARBA00006906"/>
    </source>
</evidence>
<sequence>MIGIVRGPDASTALDHARRLTAAGLGSVEISLTTPGALRAIEEASKVGFVGAGTVLDGHQAAMTISAGARFLVCPTLSEDVIRTAHRHGVPVVAGAATPTEIVQALEAGADLVKLFPASQFAPADLKAIVQAVPHAPLVPTGGVSLASAASWLEAGAVAVGMGGELVRTPEEEVRAFLTSLRTP</sequence>
<dbReference type="Proteomes" id="UP000282674">
    <property type="component" value="Unassembled WGS sequence"/>
</dbReference>
<comment type="similarity">
    <text evidence="2">Belongs to the KHG/KDPG aldolase family.</text>
</comment>
<keyword evidence="4" id="KW-0456">Lyase</keyword>
<evidence type="ECO:0000256" key="4">
    <source>
        <dbReference type="ARBA" id="ARBA00023239"/>
    </source>
</evidence>
<evidence type="ECO:0000313" key="7">
    <source>
        <dbReference type="Proteomes" id="UP000282674"/>
    </source>
</evidence>
<dbReference type="Pfam" id="PF01081">
    <property type="entry name" value="Aldolase"/>
    <property type="match status" value="1"/>
</dbReference>
<dbReference type="PANTHER" id="PTHR30246:SF1">
    <property type="entry name" value="2-DEHYDRO-3-DEOXY-6-PHOSPHOGALACTONATE ALDOLASE-RELATED"/>
    <property type="match status" value="1"/>
</dbReference>
<dbReference type="CDD" id="cd00452">
    <property type="entry name" value="KDPG_aldolase"/>
    <property type="match status" value="1"/>
</dbReference>
<comment type="subunit">
    <text evidence="3">Homotrimer.</text>
</comment>
<comment type="pathway">
    <text evidence="1">Carbohydrate acid metabolism.</text>
</comment>
<dbReference type="AlphaFoldDB" id="A0A3M2M072"/>
<proteinExistence type="inferred from homology"/>
<keyword evidence="7" id="KW-1185">Reference proteome</keyword>
<dbReference type="OrthoDB" id="9805177at2"/>
<dbReference type="Gene3D" id="3.20.20.70">
    <property type="entry name" value="Aldolase class I"/>
    <property type="match status" value="1"/>
</dbReference>
<evidence type="ECO:0000256" key="3">
    <source>
        <dbReference type="ARBA" id="ARBA00011233"/>
    </source>
</evidence>
<dbReference type="InterPro" id="IPR013785">
    <property type="entry name" value="Aldolase_TIM"/>
</dbReference>
<evidence type="ECO:0000313" key="6">
    <source>
        <dbReference type="EMBL" id="RMI42967.1"/>
    </source>
</evidence>
<dbReference type="PANTHER" id="PTHR30246">
    <property type="entry name" value="2-KETO-3-DEOXY-6-PHOSPHOGLUCONATE ALDOLASE"/>
    <property type="match status" value="1"/>
</dbReference>
<keyword evidence="5" id="KW-0119">Carbohydrate metabolism</keyword>
<dbReference type="EMBL" id="RFFG01000029">
    <property type="protein sequence ID" value="RMI42967.1"/>
    <property type="molecule type" value="Genomic_DNA"/>
</dbReference>
<organism evidence="6 7">
    <name type="scientific">Actinomadura harenae</name>
    <dbReference type="NCBI Taxonomy" id="2483351"/>
    <lineage>
        <taxon>Bacteria</taxon>
        <taxon>Bacillati</taxon>
        <taxon>Actinomycetota</taxon>
        <taxon>Actinomycetes</taxon>
        <taxon>Streptosporangiales</taxon>
        <taxon>Thermomonosporaceae</taxon>
        <taxon>Actinomadura</taxon>
    </lineage>
</organism>
<dbReference type="InterPro" id="IPR000887">
    <property type="entry name" value="Aldlse_KDPG_KHG"/>
</dbReference>
<gene>
    <name evidence="6" type="ORF">EBO15_17985</name>
</gene>
<dbReference type="GO" id="GO:0016829">
    <property type="term" value="F:lyase activity"/>
    <property type="evidence" value="ECO:0007669"/>
    <property type="project" value="UniProtKB-KW"/>
</dbReference>
<protein>
    <submittedName>
        <fullName evidence="6">2-dehydro-3-deoxyphosphogluconate aldolase</fullName>
    </submittedName>
</protein>
<name>A0A3M2M072_9ACTN</name>